<reference evidence="2" key="1">
    <citation type="journal article" date="2011" name="Genome Biol.">
        <title>Comparative genomics of the social amoebae Dictyostelium discoideum and Dictyostelium purpureum.</title>
        <authorList>
            <consortium name="US DOE Joint Genome Institute (JGI-PGF)"/>
            <person name="Sucgang R."/>
            <person name="Kuo A."/>
            <person name="Tian X."/>
            <person name="Salerno W."/>
            <person name="Parikh A."/>
            <person name="Feasley C.L."/>
            <person name="Dalin E."/>
            <person name="Tu H."/>
            <person name="Huang E."/>
            <person name="Barry K."/>
            <person name="Lindquist E."/>
            <person name="Shapiro H."/>
            <person name="Bruce D."/>
            <person name="Schmutz J."/>
            <person name="Salamov A."/>
            <person name="Fey P."/>
            <person name="Gaudet P."/>
            <person name="Anjard C."/>
            <person name="Babu M.M."/>
            <person name="Basu S."/>
            <person name="Bushmanova Y."/>
            <person name="van der Wel H."/>
            <person name="Katoh-Kurasawa M."/>
            <person name="Dinh C."/>
            <person name="Coutinho P.M."/>
            <person name="Saito T."/>
            <person name="Elias M."/>
            <person name="Schaap P."/>
            <person name="Kay R.R."/>
            <person name="Henrissat B."/>
            <person name="Eichinger L."/>
            <person name="Rivero F."/>
            <person name="Putnam N.H."/>
            <person name="West C.M."/>
            <person name="Loomis W.F."/>
            <person name="Chisholm R.L."/>
            <person name="Shaulsky G."/>
            <person name="Strassmann J.E."/>
            <person name="Queller D.C."/>
            <person name="Kuspa A."/>
            <person name="Grigoriev I.V."/>
        </authorList>
    </citation>
    <scope>NUCLEOTIDE SEQUENCE [LARGE SCALE GENOMIC DNA]</scope>
    <source>
        <strain evidence="2">QSDP1</strain>
    </source>
</reference>
<dbReference type="Proteomes" id="UP000001064">
    <property type="component" value="Unassembled WGS sequence"/>
</dbReference>
<dbReference type="AlphaFoldDB" id="F1A024"/>
<dbReference type="GeneID" id="10510487"/>
<dbReference type="RefSeq" id="XP_003293016.1">
    <property type="nucleotide sequence ID" value="XM_003292968.1"/>
</dbReference>
<keyword evidence="2" id="KW-1185">Reference proteome</keyword>
<sequence>MSNQKYKCFAQALDLKNDKELIDEYKTFHKSVWPEVTDALKKIGITKMKIFLVGNHLFMYYETVPDFTPENYQSYAVEPKAQEWDSLMRKFQQKISEAKETDWWTDMELVFDLYPNE</sequence>
<dbReference type="InterPro" id="IPR052996">
    <property type="entry name" value="Carb_Metab_Mutarotase"/>
</dbReference>
<organism evidence="1 2">
    <name type="scientific">Dictyostelium purpureum</name>
    <name type="common">Slime mold</name>
    <dbReference type="NCBI Taxonomy" id="5786"/>
    <lineage>
        <taxon>Eukaryota</taxon>
        <taxon>Amoebozoa</taxon>
        <taxon>Evosea</taxon>
        <taxon>Eumycetozoa</taxon>
        <taxon>Dictyostelia</taxon>
        <taxon>Dictyosteliales</taxon>
        <taxon>Dictyosteliaceae</taxon>
        <taxon>Dictyostelium</taxon>
    </lineage>
</organism>
<dbReference type="InterPro" id="IPR008000">
    <property type="entry name" value="Rham/fucose_mutarotase"/>
</dbReference>
<dbReference type="InterPro" id="IPR011008">
    <property type="entry name" value="Dimeric_a/b-barrel"/>
</dbReference>
<dbReference type="VEuPathDB" id="AmoebaDB:DICPUDRAFT_157810"/>
<dbReference type="EMBL" id="GL871327">
    <property type="protein sequence ID" value="EGC30461.1"/>
    <property type="molecule type" value="Genomic_DNA"/>
</dbReference>
<evidence type="ECO:0000313" key="2">
    <source>
        <dbReference type="Proteomes" id="UP000001064"/>
    </source>
</evidence>
<dbReference type="InParanoid" id="F1A024"/>
<dbReference type="OMA" id="LMWKYQQ"/>
<dbReference type="PANTHER" id="PTHR43239">
    <property type="entry name" value="UPF0734 PROTEIN DDB_G0273871/DDB_G0273177"/>
    <property type="match status" value="1"/>
</dbReference>
<dbReference type="OrthoDB" id="9981546at2759"/>
<gene>
    <name evidence="1" type="ORF">DICPUDRAFT_157810</name>
</gene>
<evidence type="ECO:0000313" key="1">
    <source>
        <dbReference type="EMBL" id="EGC30461.1"/>
    </source>
</evidence>
<dbReference type="eggNOG" id="ENOG502RIC6">
    <property type="taxonomic scope" value="Eukaryota"/>
</dbReference>
<evidence type="ECO:0008006" key="3">
    <source>
        <dbReference type="Google" id="ProtNLM"/>
    </source>
</evidence>
<dbReference type="SUPFAM" id="SSF54909">
    <property type="entry name" value="Dimeric alpha+beta barrel"/>
    <property type="match status" value="1"/>
</dbReference>
<dbReference type="GO" id="GO:0016857">
    <property type="term" value="F:racemase and epimerase activity, acting on carbohydrates and derivatives"/>
    <property type="evidence" value="ECO:0007669"/>
    <property type="project" value="InterPro"/>
</dbReference>
<protein>
    <recommendedName>
        <fullName evidence="3">L-rhamnose mutarotase</fullName>
    </recommendedName>
</protein>
<dbReference type="Gene3D" id="3.30.70.100">
    <property type="match status" value="1"/>
</dbReference>
<accession>F1A024</accession>
<dbReference type="PANTHER" id="PTHR43239:SF1">
    <property type="entry name" value="UPF0734 PROTEIN DDB_G0273871_DDB_G0273177"/>
    <property type="match status" value="1"/>
</dbReference>
<dbReference type="Pfam" id="PF05336">
    <property type="entry name" value="rhaM"/>
    <property type="match status" value="1"/>
</dbReference>
<proteinExistence type="predicted"/>
<name>F1A024_DICPU</name>
<dbReference type="KEGG" id="dpp:DICPUDRAFT_157810"/>